<dbReference type="PROSITE" id="PS00070">
    <property type="entry name" value="ALDEHYDE_DEHYDR_CYS"/>
    <property type="match status" value="1"/>
</dbReference>
<keyword evidence="7" id="KW-1185">Reference proteome</keyword>
<feature type="active site" evidence="3">
    <location>
        <position position="257"/>
    </location>
</feature>
<dbReference type="Proteomes" id="UP000179797">
    <property type="component" value="Unassembled WGS sequence"/>
</dbReference>
<dbReference type="PANTHER" id="PTHR43353">
    <property type="entry name" value="SUCCINATE-SEMIALDEHYDE DEHYDROGENASE, MITOCHONDRIAL"/>
    <property type="match status" value="1"/>
</dbReference>
<proteinExistence type="inferred from homology"/>
<dbReference type="InterPro" id="IPR016160">
    <property type="entry name" value="Ald_DH_CS_CYS"/>
</dbReference>
<dbReference type="Pfam" id="PF00171">
    <property type="entry name" value="Aldedh"/>
    <property type="match status" value="1"/>
</dbReference>
<dbReference type="SUPFAM" id="SSF53720">
    <property type="entry name" value="ALDH-like"/>
    <property type="match status" value="1"/>
</dbReference>
<dbReference type="InterPro" id="IPR029510">
    <property type="entry name" value="Ald_DH_CS_GLU"/>
</dbReference>
<evidence type="ECO:0000313" key="6">
    <source>
        <dbReference type="EMBL" id="OHX64755.1"/>
    </source>
</evidence>
<name>A0A1S1YVA3_FLAPC</name>
<dbReference type="InterPro" id="IPR015590">
    <property type="entry name" value="Aldehyde_DH_dom"/>
</dbReference>
<dbReference type="GO" id="GO:0009450">
    <property type="term" value="P:gamma-aminobutyric acid catabolic process"/>
    <property type="evidence" value="ECO:0007669"/>
    <property type="project" value="TreeGrafter"/>
</dbReference>
<gene>
    <name evidence="6" type="ORF">NH26_24650</name>
</gene>
<dbReference type="RefSeq" id="WP_044217412.1">
    <property type="nucleotide sequence ID" value="NZ_JRYR02000002.1"/>
</dbReference>
<organism evidence="6 7">
    <name type="scientific">Flammeovirga pacifica</name>
    <dbReference type="NCBI Taxonomy" id="915059"/>
    <lineage>
        <taxon>Bacteria</taxon>
        <taxon>Pseudomonadati</taxon>
        <taxon>Bacteroidota</taxon>
        <taxon>Cytophagia</taxon>
        <taxon>Cytophagales</taxon>
        <taxon>Flammeovirgaceae</taxon>
        <taxon>Flammeovirga</taxon>
    </lineage>
</organism>
<dbReference type="EMBL" id="JRYR02000002">
    <property type="protein sequence ID" value="OHX64755.1"/>
    <property type="molecule type" value="Genomic_DNA"/>
</dbReference>
<dbReference type="STRING" id="915059.NH26_24650"/>
<dbReference type="InterPro" id="IPR016162">
    <property type="entry name" value="Ald_DH_N"/>
</dbReference>
<evidence type="ECO:0000256" key="1">
    <source>
        <dbReference type="ARBA" id="ARBA00009986"/>
    </source>
</evidence>
<sequence>MSETLAAAEVKNYDLFIGGQWVKATSGETENVISPINEDVVGVVQMGTEHEAELALQAAEKAQKEWKKLPSIERANLMRKFAAEIRANKPYLSNLLSREQGKLISVAEMEVEVTATFIEYACDGARSIEGDIMPSSNPKEQIWIQKIPRGVIVAITAWNFPLALAGRKIGPALVAGNAIVVKPTQETPLATLELGFIAEKVGIPAGLINIVTGKGRVLGNALVANPITKMVTMTGSTPAGQQIFKTASEHLAHVQLELGGKAPSIVFPDADIDLAVEACFHSRFDNCGQVCTCNERMYVHEAIYDVFMERFMEKVKAIKVGNPLDTSVTMGPKVNASEIKNMEHLVAKSIEEGATIATGGKKPAGAEFQKGFWFEPTVITDVTQDMTIVHEESFGPILPVLKFKEYDEVVENANDCEFGLAAMVFTRDINTIMSLNDDLEFGEIYVNRGHGEQHQGFHNGYKLSGTGGEDGKYGFEQYMDKKTFYVKY</sequence>
<dbReference type="NCBIfam" id="NF007497">
    <property type="entry name" value="PRK10090.1"/>
    <property type="match status" value="1"/>
</dbReference>
<evidence type="ECO:0000313" key="7">
    <source>
        <dbReference type="Proteomes" id="UP000179797"/>
    </source>
</evidence>
<evidence type="ECO:0000259" key="5">
    <source>
        <dbReference type="Pfam" id="PF00171"/>
    </source>
</evidence>
<dbReference type="OrthoDB" id="9762913at2"/>
<comment type="caution">
    <text evidence="6">The sequence shown here is derived from an EMBL/GenBank/DDBJ whole genome shotgun (WGS) entry which is preliminary data.</text>
</comment>
<comment type="similarity">
    <text evidence="1 4">Belongs to the aldehyde dehydrogenase family.</text>
</comment>
<feature type="domain" description="Aldehyde dehydrogenase" evidence="5">
    <location>
        <begin position="21"/>
        <end position="483"/>
    </location>
</feature>
<dbReference type="PANTHER" id="PTHR43353:SF5">
    <property type="entry name" value="SUCCINATE-SEMIALDEHYDE DEHYDROGENASE, MITOCHONDRIAL"/>
    <property type="match status" value="1"/>
</dbReference>
<evidence type="ECO:0000256" key="3">
    <source>
        <dbReference type="PROSITE-ProRule" id="PRU10007"/>
    </source>
</evidence>
<accession>A0A1S1YVA3</accession>
<dbReference type="GO" id="GO:0004777">
    <property type="term" value="F:succinate-semialdehyde dehydrogenase (NAD+) activity"/>
    <property type="evidence" value="ECO:0007669"/>
    <property type="project" value="TreeGrafter"/>
</dbReference>
<evidence type="ECO:0000256" key="2">
    <source>
        <dbReference type="ARBA" id="ARBA00023002"/>
    </source>
</evidence>
<dbReference type="InterPro" id="IPR050740">
    <property type="entry name" value="Aldehyde_DH_Superfamily"/>
</dbReference>
<dbReference type="InterPro" id="IPR016163">
    <property type="entry name" value="Ald_DH_C"/>
</dbReference>
<dbReference type="Gene3D" id="3.40.309.10">
    <property type="entry name" value="Aldehyde Dehydrogenase, Chain A, domain 2"/>
    <property type="match status" value="1"/>
</dbReference>
<dbReference type="InterPro" id="IPR016161">
    <property type="entry name" value="Ald_DH/histidinol_DH"/>
</dbReference>
<dbReference type="GO" id="GO:0005829">
    <property type="term" value="C:cytosol"/>
    <property type="evidence" value="ECO:0007669"/>
    <property type="project" value="TreeGrafter"/>
</dbReference>
<dbReference type="Gene3D" id="3.40.605.10">
    <property type="entry name" value="Aldehyde Dehydrogenase, Chain A, domain 1"/>
    <property type="match status" value="1"/>
</dbReference>
<dbReference type="AlphaFoldDB" id="A0A1S1YVA3"/>
<evidence type="ECO:0000256" key="4">
    <source>
        <dbReference type="RuleBase" id="RU003345"/>
    </source>
</evidence>
<dbReference type="FunFam" id="3.40.605.10:FF:000007">
    <property type="entry name" value="NAD/NADP-dependent betaine aldehyde dehydrogenase"/>
    <property type="match status" value="1"/>
</dbReference>
<reference evidence="6 7" key="1">
    <citation type="journal article" date="2012" name="Int. J. Syst. Evol. Microbiol.">
        <title>Flammeovirga pacifica sp. nov., isolated from deep-sea sediment.</title>
        <authorList>
            <person name="Xu H."/>
            <person name="Fu Y."/>
            <person name="Yang N."/>
            <person name="Ding Z."/>
            <person name="Lai Q."/>
            <person name="Zeng R."/>
        </authorList>
    </citation>
    <scope>NUCLEOTIDE SEQUENCE [LARGE SCALE GENOMIC DNA]</scope>
    <source>
        <strain evidence="7">DSM 24597 / LMG 26175 / WPAGA1</strain>
    </source>
</reference>
<protein>
    <submittedName>
        <fullName evidence="6">Aldehyde dehydrogenase</fullName>
    </submittedName>
</protein>
<dbReference type="FunFam" id="3.40.309.10:FF:000009">
    <property type="entry name" value="Aldehyde dehydrogenase A"/>
    <property type="match status" value="1"/>
</dbReference>
<dbReference type="PROSITE" id="PS00687">
    <property type="entry name" value="ALDEHYDE_DEHYDR_GLU"/>
    <property type="match status" value="1"/>
</dbReference>
<keyword evidence="2 4" id="KW-0560">Oxidoreductase</keyword>
<dbReference type="CDD" id="cd07088">
    <property type="entry name" value="ALDH_LactADH-AldA"/>
    <property type="match status" value="1"/>
</dbReference>